<dbReference type="FunFam" id="1.10.10.60:FF:000141">
    <property type="entry name" value="TetR family transcriptional regulator"/>
    <property type="match status" value="1"/>
</dbReference>
<evidence type="ECO:0000259" key="6">
    <source>
        <dbReference type="PROSITE" id="PS50977"/>
    </source>
</evidence>
<feature type="compositionally biased region" description="Basic and acidic residues" evidence="5">
    <location>
        <begin position="47"/>
        <end position="58"/>
    </location>
</feature>
<protein>
    <submittedName>
        <fullName evidence="7">AcrR family transcriptional regulator</fullName>
    </submittedName>
</protein>
<feature type="domain" description="HTH tetR-type" evidence="6">
    <location>
        <begin position="59"/>
        <end position="119"/>
    </location>
</feature>
<evidence type="ECO:0000256" key="1">
    <source>
        <dbReference type="ARBA" id="ARBA00023015"/>
    </source>
</evidence>
<feature type="compositionally biased region" description="Basic and acidic residues" evidence="5">
    <location>
        <begin position="9"/>
        <end position="19"/>
    </location>
</feature>
<keyword evidence="8" id="KW-1185">Reference proteome</keyword>
<dbReference type="GO" id="GO:0003700">
    <property type="term" value="F:DNA-binding transcription factor activity"/>
    <property type="evidence" value="ECO:0007669"/>
    <property type="project" value="TreeGrafter"/>
</dbReference>
<dbReference type="InterPro" id="IPR009057">
    <property type="entry name" value="Homeodomain-like_sf"/>
</dbReference>
<reference evidence="7" key="1">
    <citation type="submission" date="2022-06" db="EMBL/GenBank/DDBJ databases">
        <title>Sequencing the genomes of 1000 actinobacteria strains.</title>
        <authorList>
            <person name="Klenk H.-P."/>
        </authorList>
    </citation>
    <scope>NUCLEOTIDE SEQUENCE</scope>
    <source>
        <strain evidence="7">DSM 46694</strain>
    </source>
</reference>
<dbReference type="InterPro" id="IPR039536">
    <property type="entry name" value="TetR_C_Proteobacteria"/>
</dbReference>
<proteinExistence type="predicted"/>
<feature type="region of interest" description="Disordered" evidence="5">
    <location>
        <begin position="1"/>
        <end position="58"/>
    </location>
</feature>
<dbReference type="GO" id="GO:0000976">
    <property type="term" value="F:transcription cis-regulatory region binding"/>
    <property type="evidence" value="ECO:0007669"/>
    <property type="project" value="TreeGrafter"/>
</dbReference>
<evidence type="ECO:0000313" key="8">
    <source>
        <dbReference type="Proteomes" id="UP001139648"/>
    </source>
</evidence>
<dbReference type="GO" id="GO:0045892">
    <property type="term" value="P:negative regulation of DNA-templated transcription"/>
    <property type="evidence" value="ECO:0007669"/>
    <property type="project" value="UniProtKB-ARBA"/>
</dbReference>
<dbReference type="Proteomes" id="UP001139648">
    <property type="component" value="Unassembled WGS sequence"/>
</dbReference>
<evidence type="ECO:0000256" key="5">
    <source>
        <dbReference type="SAM" id="MobiDB-lite"/>
    </source>
</evidence>
<gene>
    <name evidence="7" type="ORF">HD597_011602</name>
</gene>
<accession>A0A9X2K8C3</accession>
<evidence type="ECO:0000256" key="4">
    <source>
        <dbReference type="PROSITE-ProRule" id="PRU00335"/>
    </source>
</evidence>
<organism evidence="7 8">
    <name type="scientific">Nonomuraea thailandensis</name>
    <dbReference type="NCBI Taxonomy" id="1188745"/>
    <lineage>
        <taxon>Bacteria</taxon>
        <taxon>Bacillati</taxon>
        <taxon>Actinomycetota</taxon>
        <taxon>Actinomycetes</taxon>
        <taxon>Streptosporangiales</taxon>
        <taxon>Streptosporangiaceae</taxon>
        <taxon>Nonomuraea</taxon>
    </lineage>
</organism>
<dbReference type="AlphaFoldDB" id="A0A9X2K8C3"/>
<feature type="DNA-binding region" description="H-T-H motif" evidence="4">
    <location>
        <begin position="82"/>
        <end position="101"/>
    </location>
</feature>
<dbReference type="PROSITE" id="PS50977">
    <property type="entry name" value="HTH_TETR_2"/>
    <property type="match status" value="1"/>
</dbReference>
<keyword evidence="1" id="KW-0805">Transcription regulation</keyword>
<name>A0A9X2K8C3_9ACTN</name>
<dbReference type="InterPro" id="IPR001647">
    <property type="entry name" value="HTH_TetR"/>
</dbReference>
<comment type="caution">
    <text evidence="7">The sequence shown here is derived from an EMBL/GenBank/DDBJ whole genome shotgun (WGS) entry which is preliminary data.</text>
</comment>
<dbReference type="SUPFAM" id="SSF46689">
    <property type="entry name" value="Homeodomain-like"/>
    <property type="match status" value="1"/>
</dbReference>
<evidence type="ECO:0000256" key="2">
    <source>
        <dbReference type="ARBA" id="ARBA00023125"/>
    </source>
</evidence>
<dbReference type="PANTHER" id="PTHR30055:SF234">
    <property type="entry name" value="HTH-TYPE TRANSCRIPTIONAL REGULATOR BETI"/>
    <property type="match status" value="1"/>
</dbReference>
<dbReference type="PRINTS" id="PR00455">
    <property type="entry name" value="HTHTETR"/>
</dbReference>
<evidence type="ECO:0000313" key="7">
    <source>
        <dbReference type="EMBL" id="MCP2364582.1"/>
    </source>
</evidence>
<dbReference type="InterPro" id="IPR050109">
    <property type="entry name" value="HTH-type_TetR-like_transc_reg"/>
</dbReference>
<dbReference type="Gene3D" id="1.10.357.10">
    <property type="entry name" value="Tetracycline Repressor, domain 2"/>
    <property type="match status" value="1"/>
</dbReference>
<keyword evidence="3" id="KW-0804">Transcription</keyword>
<evidence type="ECO:0000256" key="3">
    <source>
        <dbReference type="ARBA" id="ARBA00023163"/>
    </source>
</evidence>
<dbReference type="Pfam" id="PF14246">
    <property type="entry name" value="TetR_C_7"/>
    <property type="match status" value="1"/>
</dbReference>
<keyword evidence="2 4" id="KW-0238">DNA-binding</keyword>
<dbReference type="EMBL" id="JAMZEB010000002">
    <property type="protein sequence ID" value="MCP2364582.1"/>
    <property type="molecule type" value="Genomic_DNA"/>
</dbReference>
<dbReference type="PANTHER" id="PTHR30055">
    <property type="entry name" value="HTH-TYPE TRANSCRIPTIONAL REGULATOR RUTR"/>
    <property type="match status" value="1"/>
</dbReference>
<dbReference type="Gene3D" id="1.10.10.60">
    <property type="entry name" value="Homeodomain-like"/>
    <property type="match status" value="1"/>
</dbReference>
<dbReference type="RefSeq" id="WP_253757219.1">
    <property type="nucleotide sequence ID" value="NZ_BAABKA010000012.1"/>
</dbReference>
<sequence>MRSFSYGLRRADLARQERDEGQDDQVGDHGQPEDAAQPGDRVVGGLDDQRHQGDAERRIDKRQAILEGAFTVFAREGYAQACVQSIAREAGVAKPTVYNHMTDKATLFRHAMEAAARDILDIVQESGPDRLNQALADRLARLALAGRLRAADPDLAAEQFLALLLGPLEARTQLGTRQLQDAELRTMAVAAVDAFVRAWGAR</sequence>